<dbReference type="EMBL" id="WOWR01000054">
    <property type="protein sequence ID" value="KAF0251661.1"/>
    <property type="molecule type" value="Genomic_DNA"/>
</dbReference>
<comment type="caution">
    <text evidence="2">The sequence shown here is derived from an EMBL/GenBank/DDBJ whole genome shotgun (WGS) entry which is preliminary data.</text>
</comment>
<reference evidence="2 4" key="1">
    <citation type="submission" date="2019-12" db="EMBL/GenBank/DDBJ databases">
        <authorList>
            <person name="Woiski C."/>
        </authorList>
    </citation>
    <scope>NUCLEOTIDE SEQUENCE [LARGE SCALE GENOMIC DNA]</scope>
    <source>
        <strain evidence="2 4">BOE100</strain>
    </source>
</reference>
<dbReference type="Proteomes" id="UP001217741">
    <property type="component" value="Unassembled WGS sequence"/>
</dbReference>
<dbReference type="RefSeq" id="WP_049274164.1">
    <property type="nucleotide sequence ID" value="NZ_BBQL01000074.1"/>
</dbReference>
<dbReference type="Proteomes" id="UP000442695">
    <property type="component" value="Unassembled WGS sequence"/>
</dbReference>
<feature type="compositionally biased region" description="Polar residues" evidence="1">
    <location>
        <begin position="41"/>
        <end position="58"/>
    </location>
</feature>
<organism evidence="2 4">
    <name type="scientific">Pseudomonas putida</name>
    <name type="common">Arthrobacter siderocapsulatus</name>
    <dbReference type="NCBI Taxonomy" id="303"/>
    <lineage>
        <taxon>Bacteria</taxon>
        <taxon>Pseudomonadati</taxon>
        <taxon>Pseudomonadota</taxon>
        <taxon>Gammaproteobacteria</taxon>
        <taxon>Pseudomonadales</taxon>
        <taxon>Pseudomonadaceae</taxon>
        <taxon>Pseudomonas</taxon>
    </lineage>
</organism>
<dbReference type="AlphaFoldDB" id="A0A1X0ZKT8"/>
<proteinExistence type="predicted"/>
<name>A0A1X0ZKT8_PSEPU</name>
<protein>
    <submittedName>
        <fullName evidence="2">Uncharacterized protein</fullName>
    </submittedName>
</protein>
<gene>
    <name evidence="2" type="ORF">GN299_27175</name>
    <name evidence="3" type="ORF">P3W50_05550</name>
</gene>
<reference evidence="3" key="2">
    <citation type="submission" date="2023-03" db="EMBL/GenBank/DDBJ databases">
        <title>Draft assemblies of triclosan tolerant bacteria isolated from returned activated sludge.</title>
        <authorList>
            <person name="Van Hamelsveld S."/>
        </authorList>
    </citation>
    <scope>NUCLEOTIDE SEQUENCE</scope>
    <source>
        <strain evidence="3">GW210012_S60</strain>
    </source>
</reference>
<evidence type="ECO:0000313" key="2">
    <source>
        <dbReference type="EMBL" id="KAF0251661.1"/>
    </source>
</evidence>
<feature type="region of interest" description="Disordered" evidence="1">
    <location>
        <begin position="20"/>
        <end position="70"/>
    </location>
</feature>
<evidence type="ECO:0000313" key="4">
    <source>
        <dbReference type="Proteomes" id="UP000442695"/>
    </source>
</evidence>
<evidence type="ECO:0000313" key="3">
    <source>
        <dbReference type="EMBL" id="MDF3869927.1"/>
    </source>
</evidence>
<dbReference type="EMBL" id="JARJLO010000076">
    <property type="protein sequence ID" value="MDF3869927.1"/>
    <property type="molecule type" value="Genomic_DNA"/>
</dbReference>
<evidence type="ECO:0000256" key="1">
    <source>
        <dbReference type="SAM" id="MobiDB-lite"/>
    </source>
</evidence>
<accession>A0A1X0ZKT8</accession>
<sequence>MSGITTSNLMINGISAQTLSENATTEREQAKQAGEALGPLSISSDSMKVSAGSQAQPTDSEDSGESEAVTELRQLIKDLQKQLVEEQKQLAALQNSKMDDAAKAAAVGAKQASIATINGQIMAATAQLLELLQQEGGSSSGGMVSATA</sequence>